<dbReference type="Proteomes" id="UP000016960">
    <property type="component" value="Unassembled WGS sequence"/>
</dbReference>
<comment type="caution">
    <text evidence="1">The sequence shown here is derived from an EMBL/GenBank/DDBJ whole genome shotgun (WGS) entry which is preliminary data.</text>
</comment>
<gene>
    <name evidence="1" type="ORF">KR51_00026560</name>
</gene>
<dbReference type="EMBL" id="ASSJ01000070">
    <property type="protein sequence ID" value="ERN40672.1"/>
    <property type="molecule type" value="Genomic_DNA"/>
</dbReference>
<accession>U5DIB2</accession>
<keyword evidence="2" id="KW-1185">Reference proteome</keyword>
<name>U5DIB2_9CHRO</name>
<reference evidence="1 2" key="1">
    <citation type="submission" date="2013-05" db="EMBL/GenBank/DDBJ databases">
        <title>Draft genome sequence of Rubidibacter lacunae KORDI 51-2.</title>
        <authorList>
            <person name="Choi D.H."/>
            <person name="Noh J.H."/>
            <person name="Kwon K.-K."/>
            <person name="Lee J.-H."/>
            <person name="Ryu J.-Y."/>
        </authorList>
    </citation>
    <scope>NUCLEOTIDE SEQUENCE [LARGE SCALE GENOMIC DNA]</scope>
    <source>
        <strain evidence="1 2">KORDI 51-2</strain>
    </source>
</reference>
<proteinExistence type="predicted"/>
<dbReference type="AlphaFoldDB" id="U5DIB2"/>
<dbReference type="InParanoid" id="U5DIB2"/>
<evidence type="ECO:0000313" key="2">
    <source>
        <dbReference type="Proteomes" id="UP000016960"/>
    </source>
</evidence>
<sequence length="66" mass="7081">MSCIERKLAAVGVEFGSSLGPFDGARRREAARSPSNELQLGDRTCPQPGFLLALALLEGSDRCFVL</sequence>
<protein>
    <submittedName>
        <fullName evidence="1">Uncharacterized protein</fullName>
    </submittedName>
</protein>
<organism evidence="1 2">
    <name type="scientific">Rubidibacter lacunae KORDI 51-2</name>
    <dbReference type="NCBI Taxonomy" id="582515"/>
    <lineage>
        <taxon>Bacteria</taxon>
        <taxon>Bacillati</taxon>
        <taxon>Cyanobacteriota</taxon>
        <taxon>Cyanophyceae</taxon>
        <taxon>Oscillatoriophycideae</taxon>
        <taxon>Chroococcales</taxon>
        <taxon>Aphanothecaceae</taxon>
        <taxon>Rubidibacter</taxon>
    </lineage>
</organism>
<evidence type="ECO:0000313" key="1">
    <source>
        <dbReference type="EMBL" id="ERN40672.1"/>
    </source>
</evidence>